<dbReference type="GO" id="GO:0005874">
    <property type="term" value="C:microtubule"/>
    <property type="evidence" value="ECO:0007669"/>
    <property type="project" value="UniProtKB-KW"/>
</dbReference>
<dbReference type="Pfam" id="PF00225">
    <property type="entry name" value="Kinesin"/>
    <property type="match status" value="1"/>
</dbReference>
<accession>A0A4P9XHS6</accession>
<dbReference type="OrthoDB" id="3176171at2759"/>
<protein>
    <recommendedName>
        <fullName evidence="7">Kinesin-like protein</fullName>
    </recommendedName>
</protein>
<dbReference type="PANTHER" id="PTHR47968:SF13">
    <property type="entry name" value="KINESIN-LIKE PROTEIN KIF19 ISOFORM X1"/>
    <property type="match status" value="1"/>
</dbReference>
<dbReference type="GO" id="GO:0003777">
    <property type="term" value="F:microtubule motor activity"/>
    <property type="evidence" value="ECO:0007669"/>
    <property type="project" value="InterPro"/>
</dbReference>
<reference evidence="11" key="1">
    <citation type="journal article" date="2018" name="Nat. Microbiol.">
        <title>Leveraging single-cell genomics to expand the fungal tree of life.</title>
        <authorList>
            <person name="Ahrendt S.R."/>
            <person name="Quandt C.A."/>
            <person name="Ciobanu D."/>
            <person name="Clum A."/>
            <person name="Salamov A."/>
            <person name="Andreopoulos B."/>
            <person name="Cheng J.F."/>
            <person name="Woyke T."/>
            <person name="Pelin A."/>
            <person name="Henrissat B."/>
            <person name="Reynolds N.K."/>
            <person name="Benny G.L."/>
            <person name="Smith M.E."/>
            <person name="James T.Y."/>
            <person name="Grigoriev I.V."/>
        </authorList>
    </citation>
    <scope>NUCLEOTIDE SEQUENCE [LARGE SCALE GENOMIC DNA]</scope>
    <source>
        <strain evidence="11">RSA 1356</strain>
    </source>
</reference>
<feature type="binding site" evidence="6">
    <location>
        <begin position="177"/>
        <end position="184"/>
    </location>
    <ligand>
        <name>ATP</name>
        <dbReference type="ChEBI" id="CHEBI:30616"/>
    </ligand>
</feature>
<dbReference type="GO" id="GO:0007018">
    <property type="term" value="P:microtubule-based movement"/>
    <property type="evidence" value="ECO:0007669"/>
    <property type="project" value="InterPro"/>
</dbReference>
<dbReference type="GO" id="GO:0005524">
    <property type="term" value="F:ATP binding"/>
    <property type="evidence" value="ECO:0007669"/>
    <property type="project" value="UniProtKB-UniRule"/>
</dbReference>
<dbReference type="GO" id="GO:0016787">
    <property type="term" value="F:hydrolase activity"/>
    <property type="evidence" value="ECO:0007669"/>
    <property type="project" value="UniProtKB-KW"/>
</dbReference>
<dbReference type="PANTHER" id="PTHR47968">
    <property type="entry name" value="CENTROMERE PROTEIN E"/>
    <property type="match status" value="1"/>
</dbReference>
<keyword evidence="2 6" id="KW-0547">Nucleotide-binding</keyword>
<dbReference type="STRING" id="78915.A0A4P9XHS6"/>
<dbReference type="GO" id="GO:0008017">
    <property type="term" value="F:microtubule binding"/>
    <property type="evidence" value="ECO:0007669"/>
    <property type="project" value="InterPro"/>
</dbReference>
<evidence type="ECO:0000256" key="8">
    <source>
        <dbReference type="SAM" id="MobiDB-lite"/>
    </source>
</evidence>
<evidence type="ECO:0000256" key="6">
    <source>
        <dbReference type="PROSITE-ProRule" id="PRU00283"/>
    </source>
</evidence>
<keyword evidence="10" id="KW-0378">Hydrolase</keyword>
<keyword evidence="11" id="KW-1185">Reference proteome</keyword>
<dbReference type="InterPro" id="IPR027417">
    <property type="entry name" value="P-loop_NTPase"/>
</dbReference>
<evidence type="ECO:0000313" key="11">
    <source>
        <dbReference type="Proteomes" id="UP000271241"/>
    </source>
</evidence>
<dbReference type="SUPFAM" id="SSF52540">
    <property type="entry name" value="P-loop containing nucleoside triphosphate hydrolases"/>
    <property type="match status" value="1"/>
</dbReference>
<evidence type="ECO:0000313" key="10">
    <source>
        <dbReference type="EMBL" id="RKP05253.1"/>
    </source>
</evidence>
<dbReference type="InterPro" id="IPR027640">
    <property type="entry name" value="Kinesin-like_fam"/>
</dbReference>
<dbReference type="PRINTS" id="PR00380">
    <property type="entry name" value="KINESINHEAVY"/>
</dbReference>
<evidence type="ECO:0000259" key="9">
    <source>
        <dbReference type="PROSITE" id="PS50067"/>
    </source>
</evidence>
<gene>
    <name evidence="10" type="ORF">THASP1DRAFT_20017</name>
</gene>
<evidence type="ECO:0000256" key="7">
    <source>
        <dbReference type="RuleBase" id="RU000394"/>
    </source>
</evidence>
<proteinExistence type="inferred from homology"/>
<name>A0A4P9XHS6_9FUNG</name>
<dbReference type="SMART" id="SM00129">
    <property type="entry name" value="KISc"/>
    <property type="match status" value="1"/>
</dbReference>
<evidence type="ECO:0000256" key="3">
    <source>
        <dbReference type="ARBA" id="ARBA00022840"/>
    </source>
</evidence>
<keyword evidence="3 6" id="KW-0067">ATP-binding</keyword>
<dbReference type="InterPro" id="IPR019821">
    <property type="entry name" value="Kinesin_motor_CS"/>
</dbReference>
<dbReference type="CDD" id="cd01370">
    <property type="entry name" value="KISc_KIP3_like"/>
    <property type="match status" value="1"/>
</dbReference>
<keyword evidence="1 7" id="KW-0493">Microtubule</keyword>
<keyword evidence="4" id="KW-0175">Coiled coil</keyword>
<dbReference type="EMBL" id="KZ993197">
    <property type="protein sequence ID" value="RKP05253.1"/>
    <property type="molecule type" value="Genomic_DNA"/>
</dbReference>
<feature type="region of interest" description="Disordered" evidence="8">
    <location>
        <begin position="1"/>
        <end position="29"/>
    </location>
</feature>
<sequence length="456" mass="48873">MAGVETTAPSNTECTAGGAGEQPSADTAEAKDDIPAAISSSITVAVRVRPLTEKELGQMPAETNSQFAFSSGAALSGGADASSSKGAVRKIISVLDERMLVFDPPTGSSSASSAASGGGMGARLNHVRGARRNKDVRFAFDRVFSEDATQEEVFAGTPKKLIGSVLNGYNATVFAYGATGCGKTHTISGTPSDPGIIFLTMRELFERIRANEEEMTTEMSISYLEVYNETIRDLLVAEGTRSPALALREDQRGVMVAGLSEHHPQTPDDVMSLLLLGNKNRTMSPTCANAVSSRSHAVLQVNVRRRPRTASIDTNVTVATMSVIDLAGSERASVTKNTGERLLEGANINRSLLALGNCINALCDARRSAHIPYRDSKLTRLLKFSLGGNCQTVMIVCVSPFSAHYEETHNTLKYANRAKNIKTNVARNTVSVTMHVSQYRRIISELKGEVAELKRK</sequence>
<feature type="domain" description="Kinesin motor" evidence="9">
    <location>
        <begin position="41"/>
        <end position="421"/>
    </location>
</feature>
<evidence type="ECO:0000256" key="1">
    <source>
        <dbReference type="ARBA" id="ARBA00022701"/>
    </source>
</evidence>
<keyword evidence="5 6" id="KW-0505">Motor protein</keyword>
<evidence type="ECO:0000256" key="2">
    <source>
        <dbReference type="ARBA" id="ARBA00022741"/>
    </source>
</evidence>
<feature type="non-terminal residue" evidence="10">
    <location>
        <position position="456"/>
    </location>
</feature>
<dbReference type="Gene3D" id="3.40.850.10">
    <property type="entry name" value="Kinesin motor domain"/>
    <property type="match status" value="1"/>
</dbReference>
<dbReference type="PROSITE" id="PS50067">
    <property type="entry name" value="KINESIN_MOTOR_2"/>
    <property type="match status" value="1"/>
</dbReference>
<dbReference type="InterPro" id="IPR036961">
    <property type="entry name" value="Kinesin_motor_dom_sf"/>
</dbReference>
<evidence type="ECO:0000256" key="5">
    <source>
        <dbReference type="ARBA" id="ARBA00023175"/>
    </source>
</evidence>
<dbReference type="InterPro" id="IPR001752">
    <property type="entry name" value="Kinesin_motor_dom"/>
</dbReference>
<dbReference type="Proteomes" id="UP000271241">
    <property type="component" value="Unassembled WGS sequence"/>
</dbReference>
<evidence type="ECO:0000256" key="4">
    <source>
        <dbReference type="ARBA" id="ARBA00023054"/>
    </source>
</evidence>
<dbReference type="AlphaFoldDB" id="A0A4P9XHS6"/>
<organism evidence="10 11">
    <name type="scientific">Thamnocephalis sphaerospora</name>
    <dbReference type="NCBI Taxonomy" id="78915"/>
    <lineage>
        <taxon>Eukaryota</taxon>
        <taxon>Fungi</taxon>
        <taxon>Fungi incertae sedis</taxon>
        <taxon>Zoopagomycota</taxon>
        <taxon>Zoopagomycotina</taxon>
        <taxon>Zoopagomycetes</taxon>
        <taxon>Zoopagales</taxon>
        <taxon>Sigmoideomycetaceae</taxon>
        <taxon>Thamnocephalis</taxon>
    </lineage>
</organism>
<comment type="similarity">
    <text evidence="6 7">Belongs to the TRAFAC class myosin-kinesin ATPase superfamily. Kinesin family.</text>
</comment>
<dbReference type="PROSITE" id="PS00411">
    <property type="entry name" value="KINESIN_MOTOR_1"/>
    <property type="match status" value="1"/>
</dbReference>